<accession>A0A927H978</accession>
<keyword evidence="2" id="KW-1185">Reference proteome</keyword>
<evidence type="ECO:0000313" key="2">
    <source>
        <dbReference type="Proteomes" id="UP000632125"/>
    </source>
</evidence>
<dbReference type="Proteomes" id="UP000632125">
    <property type="component" value="Unassembled WGS sequence"/>
</dbReference>
<reference evidence="1" key="1">
    <citation type="submission" date="2020-09" db="EMBL/GenBank/DDBJ databases">
        <title>A novel bacterium of genus Paenibacillus, isolated from South China Sea.</title>
        <authorList>
            <person name="Huang H."/>
            <person name="Mo K."/>
            <person name="Hu Y."/>
        </authorList>
    </citation>
    <scope>NUCLEOTIDE SEQUENCE</scope>
    <source>
        <strain evidence="1">IB182493</strain>
    </source>
</reference>
<organism evidence="1 2">
    <name type="scientific">Paenibacillus arenilitoris</name>
    <dbReference type="NCBI Taxonomy" id="2772299"/>
    <lineage>
        <taxon>Bacteria</taxon>
        <taxon>Bacillati</taxon>
        <taxon>Bacillota</taxon>
        <taxon>Bacilli</taxon>
        <taxon>Bacillales</taxon>
        <taxon>Paenibacillaceae</taxon>
        <taxon>Paenibacillus</taxon>
    </lineage>
</organism>
<comment type="caution">
    <text evidence="1">The sequence shown here is derived from an EMBL/GenBank/DDBJ whole genome shotgun (WGS) entry which is preliminary data.</text>
</comment>
<proteinExistence type="predicted"/>
<dbReference type="AlphaFoldDB" id="A0A927H978"/>
<name>A0A927H978_9BACL</name>
<evidence type="ECO:0000313" key="1">
    <source>
        <dbReference type="EMBL" id="MBD2871339.1"/>
    </source>
</evidence>
<protein>
    <submittedName>
        <fullName evidence="1">Uncharacterized protein</fullName>
    </submittedName>
</protein>
<sequence>MMVEERFRPERDTLKVAEWRIAMEPIIITPTVGIGPFMLGMSEAEVREIFERRPEFYNIGSSLNYHSTIEQLSVKVDFDADNKVNFIEIGNPYEAEPDFVCLCKGIDVFRTMAEELVKEIDKETKYVRDHDAEAGYSYRFSEIQLLFWRERVITEEILNSEEFQRELSPENQEIEKQHFFFTTVAVTSPGY</sequence>
<gene>
    <name evidence="1" type="ORF">IDH41_22385</name>
</gene>
<dbReference type="EMBL" id="JACXIY010000029">
    <property type="protein sequence ID" value="MBD2871339.1"/>
    <property type="molecule type" value="Genomic_DNA"/>
</dbReference>
<dbReference type="RefSeq" id="WP_190865053.1">
    <property type="nucleotide sequence ID" value="NZ_JACXIY010000029.1"/>
</dbReference>